<dbReference type="AlphaFoldDB" id="A0A380W8B1"/>
<dbReference type="Proteomes" id="UP000254343">
    <property type="component" value="Unassembled WGS sequence"/>
</dbReference>
<feature type="signal peptide" evidence="2">
    <location>
        <begin position="1"/>
        <end position="28"/>
    </location>
</feature>
<protein>
    <submittedName>
        <fullName evidence="3">Uncharacterized protein</fullName>
    </submittedName>
</protein>
<dbReference type="EMBL" id="UIGB01000001">
    <property type="protein sequence ID" value="SUU85188.1"/>
    <property type="molecule type" value="Genomic_DNA"/>
</dbReference>
<feature type="chain" id="PRO_5016706656" evidence="2">
    <location>
        <begin position="29"/>
        <end position="97"/>
    </location>
</feature>
<organism evidence="3 4">
    <name type="scientific">Afipia felis</name>
    <name type="common">Cat scratch disease bacillus</name>
    <dbReference type="NCBI Taxonomy" id="1035"/>
    <lineage>
        <taxon>Bacteria</taxon>
        <taxon>Pseudomonadati</taxon>
        <taxon>Pseudomonadota</taxon>
        <taxon>Alphaproteobacteria</taxon>
        <taxon>Hyphomicrobiales</taxon>
        <taxon>Nitrobacteraceae</taxon>
        <taxon>Afipia</taxon>
    </lineage>
</organism>
<reference evidence="3 4" key="1">
    <citation type="submission" date="2018-06" db="EMBL/GenBank/DDBJ databases">
        <authorList>
            <consortium name="Pathogen Informatics"/>
            <person name="Doyle S."/>
        </authorList>
    </citation>
    <scope>NUCLEOTIDE SEQUENCE [LARGE SCALE GENOMIC DNA]</scope>
    <source>
        <strain evidence="3 4">NCTC12722</strain>
    </source>
</reference>
<dbReference type="RefSeq" id="WP_002716013.1">
    <property type="nucleotide sequence ID" value="NZ_UFSI01000001.1"/>
</dbReference>
<feature type="region of interest" description="Disordered" evidence="1">
    <location>
        <begin position="31"/>
        <end position="85"/>
    </location>
</feature>
<accession>A0A380W8B1</accession>
<evidence type="ECO:0000256" key="2">
    <source>
        <dbReference type="SAM" id="SignalP"/>
    </source>
</evidence>
<name>A0A380W8B1_AFIFE</name>
<evidence type="ECO:0000313" key="3">
    <source>
        <dbReference type="EMBL" id="SUU85188.1"/>
    </source>
</evidence>
<evidence type="ECO:0000256" key="1">
    <source>
        <dbReference type="SAM" id="MobiDB-lite"/>
    </source>
</evidence>
<keyword evidence="2" id="KW-0732">Signal</keyword>
<proteinExistence type="predicted"/>
<sequence length="97" mass="9795">MRTSVKAIGSISVLAMTVALTVAPAAFAQSGRAGAGGGLNAPANPTVPPSLGSGSPMQAPVGHLQPRRDLSAGEQPYQATPEEKALDRKIKSICRGC</sequence>
<dbReference type="OrthoDB" id="8241354at2"/>
<evidence type="ECO:0000313" key="4">
    <source>
        <dbReference type="Proteomes" id="UP000254343"/>
    </source>
</evidence>
<gene>
    <name evidence="3" type="ORF">NCTC12722_02398</name>
</gene>